<proteinExistence type="predicted"/>
<sequence>MAPEDKHEQDVAEEEDEGEHALEAVSGAPWRDQLRCLPWRRYPLMTTTCNRQAAPRPASVILLNKDR</sequence>
<name>A0A7J6D4W4_9TELE</name>
<organism evidence="2 3">
    <name type="scientific">Onychostoma macrolepis</name>
    <dbReference type="NCBI Taxonomy" id="369639"/>
    <lineage>
        <taxon>Eukaryota</taxon>
        <taxon>Metazoa</taxon>
        <taxon>Chordata</taxon>
        <taxon>Craniata</taxon>
        <taxon>Vertebrata</taxon>
        <taxon>Euteleostomi</taxon>
        <taxon>Actinopterygii</taxon>
        <taxon>Neopterygii</taxon>
        <taxon>Teleostei</taxon>
        <taxon>Ostariophysi</taxon>
        <taxon>Cypriniformes</taxon>
        <taxon>Cyprinidae</taxon>
        <taxon>Acrossocheilinae</taxon>
        <taxon>Onychostoma</taxon>
    </lineage>
</organism>
<evidence type="ECO:0000313" key="3">
    <source>
        <dbReference type="Proteomes" id="UP000579812"/>
    </source>
</evidence>
<protein>
    <submittedName>
        <fullName evidence="2">Uncharacterized protein</fullName>
    </submittedName>
</protein>
<reference evidence="2 3" key="1">
    <citation type="submission" date="2020-04" db="EMBL/GenBank/DDBJ databases">
        <title>Chromosome-level genome assembly of a cyprinid fish Onychostoma macrolepis by integration of Nanopore Sequencing, Bionano and Hi-C technology.</title>
        <authorList>
            <person name="Wang D."/>
        </authorList>
    </citation>
    <scope>NUCLEOTIDE SEQUENCE [LARGE SCALE GENOMIC DNA]</scope>
    <source>
        <strain evidence="2">SWU-2019</strain>
        <tissue evidence="2">Muscle</tissue>
    </source>
</reference>
<feature type="compositionally biased region" description="Basic and acidic residues" evidence="1">
    <location>
        <begin position="1"/>
        <end position="10"/>
    </location>
</feature>
<gene>
    <name evidence="2" type="ORF">G5714_004490</name>
</gene>
<accession>A0A7J6D4W4</accession>
<keyword evidence="3" id="KW-1185">Reference proteome</keyword>
<feature type="region of interest" description="Disordered" evidence="1">
    <location>
        <begin position="1"/>
        <end position="27"/>
    </location>
</feature>
<comment type="caution">
    <text evidence="2">The sequence shown here is derived from an EMBL/GenBank/DDBJ whole genome shotgun (WGS) entry which is preliminary data.</text>
</comment>
<dbReference type="AlphaFoldDB" id="A0A7J6D4W4"/>
<evidence type="ECO:0000313" key="2">
    <source>
        <dbReference type="EMBL" id="KAF4114267.1"/>
    </source>
</evidence>
<evidence type="ECO:0000256" key="1">
    <source>
        <dbReference type="SAM" id="MobiDB-lite"/>
    </source>
</evidence>
<dbReference type="Proteomes" id="UP000579812">
    <property type="component" value="Unassembled WGS sequence"/>
</dbReference>
<dbReference type="EMBL" id="JAAMOB010000004">
    <property type="protein sequence ID" value="KAF4114267.1"/>
    <property type="molecule type" value="Genomic_DNA"/>
</dbReference>